<evidence type="ECO:0000256" key="2">
    <source>
        <dbReference type="ARBA" id="ARBA00022676"/>
    </source>
</evidence>
<keyword evidence="4" id="KW-0294">Fucose metabolism</keyword>
<evidence type="ECO:0000256" key="1">
    <source>
        <dbReference type="ARBA" id="ARBA00007737"/>
    </source>
</evidence>
<keyword evidence="3" id="KW-0808">Transferase</keyword>
<dbReference type="AlphaFoldDB" id="A0ABD1RMM4"/>
<protein>
    <recommendedName>
        <fullName evidence="6">O-fucosyltransferase family protein</fullName>
    </recommendedName>
</protein>
<keyword evidence="7" id="KW-1133">Transmembrane helix</keyword>
<keyword evidence="7" id="KW-0472">Membrane</keyword>
<dbReference type="EMBL" id="JBFOLJ010000012">
    <property type="protein sequence ID" value="KAL2489127.1"/>
    <property type="molecule type" value="Genomic_DNA"/>
</dbReference>
<evidence type="ECO:0000256" key="5">
    <source>
        <dbReference type="ARBA" id="ARBA00023277"/>
    </source>
</evidence>
<keyword evidence="2" id="KW-0328">Glycosyltransferase</keyword>
<evidence type="ECO:0000256" key="3">
    <source>
        <dbReference type="ARBA" id="ARBA00022679"/>
    </source>
</evidence>
<name>A0ABD1RMM4_9LAMI</name>
<keyword evidence="9" id="KW-1185">Reference proteome</keyword>
<accession>A0ABD1RMM4</accession>
<feature type="transmembrane region" description="Helical" evidence="7">
    <location>
        <begin position="15"/>
        <end position="34"/>
    </location>
</feature>
<organism evidence="8 9">
    <name type="scientific">Forsythia ovata</name>
    <dbReference type="NCBI Taxonomy" id="205694"/>
    <lineage>
        <taxon>Eukaryota</taxon>
        <taxon>Viridiplantae</taxon>
        <taxon>Streptophyta</taxon>
        <taxon>Embryophyta</taxon>
        <taxon>Tracheophyta</taxon>
        <taxon>Spermatophyta</taxon>
        <taxon>Magnoliopsida</taxon>
        <taxon>eudicotyledons</taxon>
        <taxon>Gunneridae</taxon>
        <taxon>Pentapetalae</taxon>
        <taxon>asterids</taxon>
        <taxon>lamiids</taxon>
        <taxon>Lamiales</taxon>
        <taxon>Oleaceae</taxon>
        <taxon>Forsythieae</taxon>
        <taxon>Forsythia</taxon>
    </lineage>
</organism>
<sequence>MVVVSGGMNQRRNQIVDAVVIARILGAALVVPILQQLMAEGSSLTAAFQGFGISMDRNKKENEYTKQDNSFLGCTKMTSRIGGYISGGNWNHNMDLLSMDKLLLSSEDQIMRHTIA</sequence>
<gene>
    <name evidence="8" type="ORF">Fot_42419</name>
</gene>
<evidence type="ECO:0000256" key="4">
    <source>
        <dbReference type="ARBA" id="ARBA00023253"/>
    </source>
</evidence>
<evidence type="ECO:0000313" key="9">
    <source>
        <dbReference type="Proteomes" id="UP001604277"/>
    </source>
</evidence>
<dbReference type="GO" id="GO:0006004">
    <property type="term" value="P:fucose metabolic process"/>
    <property type="evidence" value="ECO:0007669"/>
    <property type="project" value="UniProtKB-KW"/>
</dbReference>
<evidence type="ECO:0000313" key="8">
    <source>
        <dbReference type="EMBL" id="KAL2489127.1"/>
    </source>
</evidence>
<dbReference type="Pfam" id="PF10250">
    <property type="entry name" value="O-FucT"/>
    <property type="match status" value="1"/>
</dbReference>
<evidence type="ECO:0000256" key="7">
    <source>
        <dbReference type="SAM" id="Phobius"/>
    </source>
</evidence>
<evidence type="ECO:0000256" key="6">
    <source>
        <dbReference type="ARBA" id="ARBA00030350"/>
    </source>
</evidence>
<dbReference type="InterPro" id="IPR019378">
    <property type="entry name" value="GDP-Fuc_O-FucTrfase"/>
</dbReference>
<reference evidence="9" key="1">
    <citation type="submission" date="2024-07" db="EMBL/GenBank/DDBJ databases">
        <title>Two chromosome-level genome assemblies of Korean endemic species Abeliophyllum distichum and Forsythia ovata (Oleaceae).</title>
        <authorList>
            <person name="Jang H."/>
        </authorList>
    </citation>
    <scope>NUCLEOTIDE SEQUENCE [LARGE SCALE GENOMIC DNA]</scope>
</reference>
<comment type="similarity">
    <text evidence="1">Belongs to the glycosyltransferase GT106 family.</text>
</comment>
<keyword evidence="5" id="KW-0119">Carbohydrate metabolism</keyword>
<dbReference type="GO" id="GO:0016757">
    <property type="term" value="F:glycosyltransferase activity"/>
    <property type="evidence" value="ECO:0007669"/>
    <property type="project" value="UniProtKB-KW"/>
</dbReference>
<dbReference type="Proteomes" id="UP001604277">
    <property type="component" value="Unassembled WGS sequence"/>
</dbReference>
<keyword evidence="7" id="KW-0812">Transmembrane</keyword>
<comment type="caution">
    <text evidence="8">The sequence shown here is derived from an EMBL/GenBank/DDBJ whole genome shotgun (WGS) entry which is preliminary data.</text>
</comment>
<proteinExistence type="inferred from homology"/>